<name>A0A2I7N4B7_9NEIS</name>
<keyword evidence="4 6" id="KW-0067">ATP-binding</keyword>
<dbReference type="InterPro" id="IPR027417">
    <property type="entry name" value="P-loop_NTPase"/>
</dbReference>
<evidence type="ECO:0000313" key="7">
    <source>
        <dbReference type="Proteomes" id="UP000236655"/>
    </source>
</evidence>
<dbReference type="InterPro" id="IPR003439">
    <property type="entry name" value="ABC_transporter-like_ATP-bd"/>
</dbReference>
<sequence length="267" mass="29048">MKNNLVSLSDVSFAYSEDKPILKSVNLDIEQGKITAIMGGSGSGKTTVLRLISGQITANSGTSRVFGQDMANLPKKDVLKLRQKLGMLFQFGALFTDMTVAENVAFPLIENTDLPTSIIHKMVAMKLEAVGLTGTQEMAPNELSGGMARRVALARAIALDPELMLYDEPFTGLDPISLNITAMLIKKLNDNLGQTAVLVSHDIEATMKIADYVYFMANGEIIDHGTPIEVANTTNPAVRQFIRGELGGSFSYKYPAKNGYEYYLGRN</sequence>
<accession>A0A2I7N4B7</accession>
<dbReference type="InterPro" id="IPR003593">
    <property type="entry name" value="AAA+_ATPase"/>
</dbReference>
<evidence type="ECO:0000313" key="6">
    <source>
        <dbReference type="EMBL" id="AUR51304.1"/>
    </source>
</evidence>
<dbReference type="SMART" id="SM00382">
    <property type="entry name" value="AAA"/>
    <property type="match status" value="1"/>
</dbReference>
<dbReference type="RefSeq" id="WP_102950604.1">
    <property type="nucleotide sequence ID" value="NZ_CP024847.1"/>
</dbReference>
<keyword evidence="7" id="KW-1185">Reference proteome</keyword>
<protein>
    <submittedName>
        <fullName evidence="6">ABC transporter ATP-binding protein</fullName>
    </submittedName>
</protein>
<dbReference type="GO" id="GO:0005524">
    <property type="term" value="F:ATP binding"/>
    <property type="evidence" value="ECO:0007669"/>
    <property type="project" value="UniProtKB-KW"/>
</dbReference>
<dbReference type="KEGG" id="nba:CUN60_02965"/>
<organism evidence="6 7">
    <name type="scientific">Aquella oligotrophica</name>
    <dbReference type="NCBI Taxonomy" id="2067065"/>
    <lineage>
        <taxon>Bacteria</taxon>
        <taxon>Pseudomonadati</taxon>
        <taxon>Pseudomonadota</taxon>
        <taxon>Betaproteobacteria</taxon>
        <taxon>Neisseriales</taxon>
        <taxon>Neisseriaceae</taxon>
        <taxon>Aquella</taxon>
    </lineage>
</organism>
<dbReference type="PROSITE" id="PS00211">
    <property type="entry name" value="ABC_TRANSPORTER_1"/>
    <property type="match status" value="1"/>
</dbReference>
<evidence type="ECO:0000256" key="2">
    <source>
        <dbReference type="ARBA" id="ARBA00022475"/>
    </source>
</evidence>
<keyword evidence="1" id="KW-0813">Transport</keyword>
<evidence type="ECO:0000256" key="1">
    <source>
        <dbReference type="ARBA" id="ARBA00022448"/>
    </source>
</evidence>
<feature type="domain" description="ABC transporter" evidence="5">
    <location>
        <begin position="6"/>
        <end position="243"/>
    </location>
</feature>
<dbReference type="Pfam" id="PF00005">
    <property type="entry name" value="ABC_tran"/>
    <property type="match status" value="1"/>
</dbReference>
<dbReference type="GO" id="GO:0016887">
    <property type="term" value="F:ATP hydrolysis activity"/>
    <property type="evidence" value="ECO:0007669"/>
    <property type="project" value="InterPro"/>
</dbReference>
<dbReference type="PANTHER" id="PTHR43023:SF6">
    <property type="entry name" value="INTERMEMBRANE PHOSPHOLIPID TRANSPORT SYSTEM ATP-BINDING PROTEIN MLAF"/>
    <property type="match status" value="1"/>
</dbReference>
<proteinExistence type="predicted"/>
<dbReference type="PANTHER" id="PTHR43023">
    <property type="entry name" value="PROTEIN TRIGALACTOSYLDIACYLGLYCEROL 3, CHLOROPLASTIC"/>
    <property type="match status" value="1"/>
</dbReference>
<dbReference type="Proteomes" id="UP000236655">
    <property type="component" value="Chromosome"/>
</dbReference>
<keyword evidence="3" id="KW-0547">Nucleotide-binding</keyword>
<dbReference type="SUPFAM" id="SSF52540">
    <property type="entry name" value="P-loop containing nucleoside triphosphate hydrolases"/>
    <property type="match status" value="1"/>
</dbReference>
<gene>
    <name evidence="6" type="ORF">CUN60_02965</name>
</gene>
<evidence type="ECO:0000256" key="4">
    <source>
        <dbReference type="ARBA" id="ARBA00022840"/>
    </source>
</evidence>
<dbReference type="OrthoDB" id="9802264at2"/>
<dbReference type="InterPro" id="IPR017871">
    <property type="entry name" value="ABC_transporter-like_CS"/>
</dbReference>
<dbReference type="Gene3D" id="3.40.50.300">
    <property type="entry name" value="P-loop containing nucleotide triphosphate hydrolases"/>
    <property type="match status" value="1"/>
</dbReference>
<keyword evidence="2" id="KW-0472">Membrane</keyword>
<dbReference type="PROSITE" id="PS50893">
    <property type="entry name" value="ABC_TRANSPORTER_2"/>
    <property type="match status" value="1"/>
</dbReference>
<evidence type="ECO:0000259" key="5">
    <source>
        <dbReference type="PROSITE" id="PS50893"/>
    </source>
</evidence>
<dbReference type="AlphaFoldDB" id="A0A2I7N4B7"/>
<dbReference type="EMBL" id="CP024847">
    <property type="protein sequence ID" value="AUR51304.1"/>
    <property type="molecule type" value="Genomic_DNA"/>
</dbReference>
<keyword evidence="2" id="KW-1003">Cell membrane</keyword>
<dbReference type="CDD" id="cd03261">
    <property type="entry name" value="ABC_Org_Solvent_Resistant"/>
    <property type="match status" value="1"/>
</dbReference>
<evidence type="ECO:0000256" key="3">
    <source>
        <dbReference type="ARBA" id="ARBA00022741"/>
    </source>
</evidence>
<reference evidence="7" key="1">
    <citation type="submission" date="2017-11" db="EMBL/GenBank/DDBJ databases">
        <authorList>
            <person name="Chan K.G."/>
            <person name="Lee L.S."/>
        </authorList>
    </citation>
    <scope>NUCLEOTIDE SEQUENCE [LARGE SCALE GENOMIC DNA]</scope>
    <source>
        <strain evidence="7">DSM 100970</strain>
    </source>
</reference>